<dbReference type="Pfam" id="PF02464">
    <property type="entry name" value="CinA"/>
    <property type="match status" value="1"/>
</dbReference>
<evidence type="ECO:0000313" key="2">
    <source>
        <dbReference type="EMBL" id="VFJ86259.1"/>
    </source>
</evidence>
<reference evidence="2" key="1">
    <citation type="submission" date="2019-02" db="EMBL/GenBank/DDBJ databases">
        <authorList>
            <person name="Gruber-Vodicka R. H."/>
            <person name="Seah K. B. B."/>
        </authorList>
    </citation>
    <scope>NUCLEOTIDE SEQUENCE</scope>
    <source>
        <strain evidence="3">BECK_M6</strain>
        <strain evidence="2">BECK_M7</strain>
    </source>
</reference>
<proteinExistence type="predicted"/>
<dbReference type="EMBL" id="CAADFH010000025">
    <property type="protein sequence ID" value="VFJ92670.1"/>
    <property type="molecule type" value="Genomic_DNA"/>
</dbReference>
<organism evidence="2">
    <name type="scientific">Candidatus Kentrum sp. LFY</name>
    <dbReference type="NCBI Taxonomy" id="2126342"/>
    <lineage>
        <taxon>Bacteria</taxon>
        <taxon>Pseudomonadati</taxon>
        <taxon>Pseudomonadota</taxon>
        <taxon>Gammaproteobacteria</taxon>
        <taxon>Candidatus Kentrum</taxon>
    </lineage>
</organism>
<dbReference type="Gene3D" id="3.90.950.20">
    <property type="entry name" value="CinA-like"/>
    <property type="match status" value="1"/>
</dbReference>
<dbReference type="SUPFAM" id="SSF142433">
    <property type="entry name" value="CinA-like"/>
    <property type="match status" value="1"/>
</dbReference>
<dbReference type="EMBL" id="CAADFF010000002">
    <property type="protein sequence ID" value="VFJ86259.1"/>
    <property type="molecule type" value="Genomic_DNA"/>
</dbReference>
<sequence>MDTMDKLAAQVGETLAHRGLLLVTAESCTGGWIAEAITSVAGSSAWFDRGFVTYSNLSKQEMLGVSGATLETHGAVSEAVAREMAAGALSHSIAHVGLAVTGIAGPGGGTPDKPVGMVCFAWAIKDPGNEKLAIRIESETRRLSGERKGIRRQALITALERVIEMVDVARESYGILPSAQKRPGCTERMAR</sequence>
<dbReference type="InterPro" id="IPR036653">
    <property type="entry name" value="CinA-like_C"/>
</dbReference>
<feature type="domain" description="CinA C-terminal" evidence="1">
    <location>
        <begin position="5"/>
        <end position="165"/>
    </location>
</feature>
<name>A0A450U567_9GAMM</name>
<evidence type="ECO:0000259" key="1">
    <source>
        <dbReference type="Pfam" id="PF02464"/>
    </source>
</evidence>
<protein>
    <submittedName>
        <fullName evidence="2">Nicotinamide-nucleotide amidase</fullName>
    </submittedName>
</protein>
<dbReference type="InterPro" id="IPR008136">
    <property type="entry name" value="CinA_C"/>
</dbReference>
<dbReference type="AlphaFoldDB" id="A0A450U567"/>
<gene>
    <name evidence="3" type="ORF">BECKLFY1418A_GA0070994_102522</name>
    <name evidence="2" type="ORF">BECKLFY1418B_GA0070995_100258</name>
</gene>
<dbReference type="NCBIfam" id="TIGR00199">
    <property type="entry name" value="PncC_domain"/>
    <property type="match status" value="1"/>
</dbReference>
<accession>A0A450U567</accession>
<evidence type="ECO:0000313" key="3">
    <source>
        <dbReference type="EMBL" id="VFJ92670.1"/>
    </source>
</evidence>